<protein>
    <submittedName>
        <fullName evidence="1">SCAN domain-containing protein 3</fullName>
    </submittedName>
</protein>
<evidence type="ECO:0000313" key="2">
    <source>
        <dbReference type="Proteomes" id="UP001165289"/>
    </source>
</evidence>
<dbReference type="SUPFAM" id="SSF53098">
    <property type="entry name" value="Ribonuclease H-like"/>
    <property type="match status" value="1"/>
</dbReference>
<dbReference type="EMBL" id="JAKMXF010000295">
    <property type="protein sequence ID" value="KAI6653142.1"/>
    <property type="molecule type" value="Genomic_DNA"/>
</dbReference>
<dbReference type="Proteomes" id="UP001165289">
    <property type="component" value="Unassembled WGS sequence"/>
</dbReference>
<dbReference type="PANTHER" id="PTHR45913">
    <property type="entry name" value="EPM2A-INTERACTING PROTEIN 1"/>
    <property type="match status" value="1"/>
</dbReference>
<name>A0AAV7JWD2_9METZ</name>
<dbReference type="AlphaFoldDB" id="A0AAV7JWD2"/>
<comment type="caution">
    <text evidence="1">The sequence shown here is derived from an EMBL/GenBank/DDBJ whole genome shotgun (WGS) entry which is preliminary data.</text>
</comment>
<dbReference type="PANTHER" id="PTHR45913:SF19">
    <property type="entry name" value="LOW QUALITY PROTEIN: ZINC FINGER BED DOMAIN-CONTAINING PROTEIN 5-LIKE"/>
    <property type="match status" value="1"/>
</dbReference>
<organism evidence="1 2">
    <name type="scientific">Oopsacas minuta</name>
    <dbReference type="NCBI Taxonomy" id="111878"/>
    <lineage>
        <taxon>Eukaryota</taxon>
        <taxon>Metazoa</taxon>
        <taxon>Porifera</taxon>
        <taxon>Hexactinellida</taxon>
        <taxon>Hexasterophora</taxon>
        <taxon>Lyssacinosida</taxon>
        <taxon>Leucopsacidae</taxon>
        <taxon>Oopsacas</taxon>
    </lineage>
</organism>
<evidence type="ECO:0000313" key="1">
    <source>
        <dbReference type="EMBL" id="KAI6653142.1"/>
    </source>
</evidence>
<reference evidence="1 2" key="1">
    <citation type="journal article" date="2023" name="BMC Biol.">
        <title>The compact genome of the sponge Oopsacas minuta (Hexactinellida) is lacking key metazoan core genes.</title>
        <authorList>
            <person name="Santini S."/>
            <person name="Schenkelaars Q."/>
            <person name="Jourda C."/>
            <person name="Duchesne M."/>
            <person name="Belahbib H."/>
            <person name="Rocher C."/>
            <person name="Selva M."/>
            <person name="Riesgo A."/>
            <person name="Vervoort M."/>
            <person name="Leys S.P."/>
            <person name="Kodjabachian L."/>
            <person name="Le Bivic A."/>
            <person name="Borchiellini C."/>
            <person name="Claverie J.M."/>
            <person name="Renard E."/>
        </authorList>
    </citation>
    <scope>NUCLEOTIDE SEQUENCE [LARGE SCALE GENOMIC DNA]</scope>
    <source>
        <strain evidence="1">SPO-2</strain>
    </source>
</reference>
<keyword evidence="2" id="KW-1185">Reference proteome</keyword>
<dbReference type="InterPro" id="IPR012337">
    <property type="entry name" value="RNaseH-like_sf"/>
</dbReference>
<proteinExistence type="predicted"/>
<accession>A0AAV7JWD2</accession>
<gene>
    <name evidence="1" type="ORF">LOD99_3978</name>
</gene>
<sequence>MEEQLIEQIKSAKWYSLQLDESTEVANLAILLLYVSFEHCGDVKEEYLCSISLPTNITSSQIFDGLNNYIIDESGLDWKFCVGVRTDGAAAMTGRHSGVVAKIKEVAPDCESTHCFIHRENLATKKMSKELNDVLCQVVKVVNHVKANALNSRLFASLCDQMGADHIQLLLHAEVRWLSRGKVLSRVFELRNELTTFLLDKKREWAEKFRDVNWSTKLAYLSDIFSMLNELNRSMQGRMTTNFATANKIDGFKRKLAAWKHRVSRDCYYMFPNLSEIINCESGLDATSLANIITEHLKSLAERFEFNFPKEQDPREGNGWICNPILQLKDELNVHLEDKSIDLAGDQGLKNIFYSEITLAEFWIKVRPEYPELSELALKIILPFPSTYLCEMGFSTMSIIKTKYRNSLDVRSPLRVALSSNEPRLDKLVKSKQAHSSH</sequence>